<dbReference type="Gene3D" id="1.20.1600.10">
    <property type="entry name" value="Outer membrane efflux proteins (OEP)"/>
    <property type="match status" value="1"/>
</dbReference>
<dbReference type="PANTHER" id="PTHR30026">
    <property type="entry name" value="OUTER MEMBRANE PROTEIN TOLC"/>
    <property type="match status" value="1"/>
</dbReference>
<organism evidence="10 11">
    <name type="scientific">Chryseobacterium piperi</name>
    <dbReference type="NCBI Taxonomy" id="558152"/>
    <lineage>
        <taxon>Bacteria</taxon>
        <taxon>Pseudomonadati</taxon>
        <taxon>Bacteroidota</taxon>
        <taxon>Flavobacteriia</taxon>
        <taxon>Flavobacteriales</taxon>
        <taxon>Weeksellaceae</taxon>
        <taxon>Chryseobacterium group</taxon>
        <taxon>Chryseobacterium</taxon>
    </lineage>
</organism>
<evidence type="ECO:0000256" key="1">
    <source>
        <dbReference type="ARBA" id="ARBA00004442"/>
    </source>
</evidence>
<evidence type="ECO:0000256" key="3">
    <source>
        <dbReference type="ARBA" id="ARBA00022448"/>
    </source>
</evidence>
<reference evidence="10 11" key="1">
    <citation type="submission" date="2014-07" db="EMBL/GenBank/DDBJ databases">
        <title>Genome of Chryseobacterium piperi CTM.</title>
        <authorList>
            <person name="Pipes S.E."/>
            <person name="Stropko S.J."/>
            <person name="Newman J.D."/>
        </authorList>
    </citation>
    <scope>NUCLEOTIDE SEQUENCE [LARGE SCALE GENOMIC DNA]</scope>
    <source>
        <strain evidence="10 11">CTM</strain>
    </source>
</reference>
<evidence type="ECO:0000256" key="7">
    <source>
        <dbReference type="ARBA" id="ARBA00023237"/>
    </source>
</evidence>
<dbReference type="AlphaFoldDB" id="A0A086BLG3"/>
<proteinExistence type="inferred from homology"/>
<dbReference type="STRING" id="558152.IQ37_03740"/>
<keyword evidence="4" id="KW-1134">Transmembrane beta strand</keyword>
<comment type="caution">
    <text evidence="10">The sequence shown here is derived from an EMBL/GenBank/DDBJ whole genome shotgun (WGS) entry which is preliminary data.</text>
</comment>
<dbReference type="SUPFAM" id="SSF56954">
    <property type="entry name" value="Outer membrane efflux proteins (OEP)"/>
    <property type="match status" value="1"/>
</dbReference>
<protein>
    <submittedName>
        <fullName evidence="10">Transporter</fullName>
    </submittedName>
</protein>
<feature type="coiled-coil region" evidence="8">
    <location>
        <begin position="32"/>
        <end position="64"/>
    </location>
</feature>
<dbReference type="GO" id="GO:1990281">
    <property type="term" value="C:efflux pump complex"/>
    <property type="evidence" value="ECO:0007669"/>
    <property type="project" value="TreeGrafter"/>
</dbReference>
<keyword evidence="9" id="KW-0732">Signal</keyword>
<dbReference type="InterPro" id="IPR003423">
    <property type="entry name" value="OMP_efflux"/>
</dbReference>
<keyword evidence="6" id="KW-0472">Membrane</keyword>
<dbReference type="eggNOG" id="COG1538">
    <property type="taxonomic scope" value="Bacteria"/>
</dbReference>
<evidence type="ECO:0000256" key="6">
    <source>
        <dbReference type="ARBA" id="ARBA00023136"/>
    </source>
</evidence>
<dbReference type="InterPro" id="IPR051906">
    <property type="entry name" value="TolC-like"/>
</dbReference>
<evidence type="ECO:0000313" key="11">
    <source>
        <dbReference type="Proteomes" id="UP000028709"/>
    </source>
</evidence>
<dbReference type="KEGG" id="cpip:CJF12_02755"/>
<dbReference type="PANTHER" id="PTHR30026:SF20">
    <property type="entry name" value="OUTER MEMBRANE PROTEIN TOLC"/>
    <property type="match status" value="1"/>
</dbReference>
<dbReference type="EMBL" id="JPRJ01000003">
    <property type="protein sequence ID" value="KFF29777.1"/>
    <property type="molecule type" value="Genomic_DNA"/>
</dbReference>
<evidence type="ECO:0000256" key="8">
    <source>
        <dbReference type="SAM" id="Coils"/>
    </source>
</evidence>
<comment type="subcellular location">
    <subcellularLocation>
        <location evidence="1">Cell outer membrane</location>
    </subcellularLocation>
</comment>
<dbReference type="RefSeq" id="WP_051887181.1">
    <property type="nucleotide sequence ID" value="NZ_CP023049.2"/>
</dbReference>
<keyword evidence="11" id="KW-1185">Reference proteome</keyword>
<sequence>MKRKRITAIKLKIGIAAAFMIFGYSSVHAQQQVSLKEAIQQALKNKAEAKKAALQIKKAEYKIDEARAGALPQISANISNTFNPILQKSVLPGEILGMPGQMIPVTFGTKWQSVNSVTLNQNIFDQRVFIGLKAAKSTREFYILNSQLTNEQIIENVATAYYQVFVQEENLRTVEASYANTEKVRNVIKSLVDNGLAKSIDLDRTNVQLTNIGSNKQQLINGVEVSKNALKFYMGVPIETSIELEQKTIEPNPQLLGTNVSLEQRSELRVLNKQRELLQFSKKATEAFLYPTVGLTGNYGWQGLGNKVPYFTGSSQGTNWSDFASIGLAIKIPIFMGGQTKAQIQQAEIDIQDLDQDIENTKLSLSLDYKNAVSNMENAIITIESTKDNVGLADRVQKNTQSNYQYGLATLTEVLDAENALTQAKQNYANALLDYKQAEIKLIKAKGELNTLENQ</sequence>
<name>A0A086BLG3_9FLAO</name>
<gene>
    <name evidence="10" type="ORF">IQ37_03740</name>
</gene>
<feature type="coiled-coil region" evidence="8">
    <location>
        <begin position="414"/>
        <end position="455"/>
    </location>
</feature>
<comment type="similarity">
    <text evidence="2">Belongs to the outer membrane factor (OMF) (TC 1.B.17) family.</text>
</comment>
<dbReference type="GO" id="GO:0009279">
    <property type="term" value="C:cell outer membrane"/>
    <property type="evidence" value="ECO:0007669"/>
    <property type="project" value="UniProtKB-SubCell"/>
</dbReference>
<dbReference type="OrthoDB" id="367883at2"/>
<keyword evidence="3" id="KW-0813">Transport</keyword>
<evidence type="ECO:0000256" key="5">
    <source>
        <dbReference type="ARBA" id="ARBA00022692"/>
    </source>
</evidence>
<evidence type="ECO:0000256" key="2">
    <source>
        <dbReference type="ARBA" id="ARBA00007613"/>
    </source>
</evidence>
<evidence type="ECO:0000256" key="9">
    <source>
        <dbReference type="SAM" id="SignalP"/>
    </source>
</evidence>
<evidence type="ECO:0000256" key="4">
    <source>
        <dbReference type="ARBA" id="ARBA00022452"/>
    </source>
</evidence>
<accession>A0A086BLG3</accession>
<evidence type="ECO:0000313" key="10">
    <source>
        <dbReference type="EMBL" id="KFF29777.1"/>
    </source>
</evidence>
<feature type="signal peptide" evidence="9">
    <location>
        <begin position="1"/>
        <end position="29"/>
    </location>
</feature>
<dbReference type="Proteomes" id="UP000028709">
    <property type="component" value="Unassembled WGS sequence"/>
</dbReference>
<dbReference type="Pfam" id="PF02321">
    <property type="entry name" value="OEP"/>
    <property type="match status" value="2"/>
</dbReference>
<keyword evidence="5" id="KW-0812">Transmembrane</keyword>
<keyword evidence="7" id="KW-0998">Cell outer membrane</keyword>
<feature type="chain" id="PRO_5001804604" evidence="9">
    <location>
        <begin position="30"/>
        <end position="455"/>
    </location>
</feature>
<keyword evidence="8" id="KW-0175">Coiled coil</keyword>
<dbReference type="GO" id="GO:0015562">
    <property type="term" value="F:efflux transmembrane transporter activity"/>
    <property type="evidence" value="ECO:0007669"/>
    <property type="project" value="InterPro"/>
</dbReference>
<dbReference type="GO" id="GO:0015288">
    <property type="term" value="F:porin activity"/>
    <property type="evidence" value="ECO:0007669"/>
    <property type="project" value="TreeGrafter"/>
</dbReference>